<dbReference type="Pfam" id="PF00535">
    <property type="entry name" value="Glycos_transf_2"/>
    <property type="match status" value="1"/>
</dbReference>
<gene>
    <name evidence="6" type="ORF">EDD29_1971</name>
</gene>
<name>A0A3N1CT04_9ACTN</name>
<dbReference type="EMBL" id="RJKE01000001">
    <property type="protein sequence ID" value="ROO84447.1"/>
    <property type="molecule type" value="Genomic_DNA"/>
</dbReference>
<protein>
    <submittedName>
        <fullName evidence="6">Glycosyl transferase family 2</fullName>
    </submittedName>
</protein>
<evidence type="ECO:0000256" key="3">
    <source>
        <dbReference type="ARBA" id="ARBA00022676"/>
    </source>
</evidence>
<evidence type="ECO:0000256" key="4">
    <source>
        <dbReference type="ARBA" id="ARBA00022679"/>
    </source>
</evidence>
<evidence type="ECO:0000313" key="7">
    <source>
        <dbReference type="Proteomes" id="UP000272400"/>
    </source>
</evidence>
<evidence type="ECO:0000256" key="1">
    <source>
        <dbReference type="ARBA" id="ARBA00004776"/>
    </source>
</evidence>
<comment type="pathway">
    <text evidence="1">Cell wall biogenesis; cell wall polysaccharide biosynthesis.</text>
</comment>
<keyword evidence="4 6" id="KW-0808">Transferase</keyword>
<dbReference type="PANTHER" id="PTHR43179">
    <property type="entry name" value="RHAMNOSYLTRANSFERASE WBBL"/>
    <property type="match status" value="1"/>
</dbReference>
<evidence type="ECO:0000259" key="5">
    <source>
        <dbReference type="Pfam" id="PF00535"/>
    </source>
</evidence>
<feature type="domain" description="Glycosyltransferase 2-like" evidence="5">
    <location>
        <begin position="13"/>
        <end position="135"/>
    </location>
</feature>
<accession>A0A3N1CT04</accession>
<comment type="similarity">
    <text evidence="2">Belongs to the glycosyltransferase 2 family.</text>
</comment>
<comment type="caution">
    <text evidence="6">The sequence shown here is derived from an EMBL/GenBank/DDBJ whole genome shotgun (WGS) entry which is preliminary data.</text>
</comment>
<dbReference type="InterPro" id="IPR001173">
    <property type="entry name" value="Glyco_trans_2-like"/>
</dbReference>
<organism evidence="6 7">
    <name type="scientific">Actinocorallia herbida</name>
    <dbReference type="NCBI Taxonomy" id="58109"/>
    <lineage>
        <taxon>Bacteria</taxon>
        <taxon>Bacillati</taxon>
        <taxon>Actinomycetota</taxon>
        <taxon>Actinomycetes</taxon>
        <taxon>Streptosporangiales</taxon>
        <taxon>Thermomonosporaceae</taxon>
        <taxon>Actinocorallia</taxon>
    </lineage>
</organism>
<dbReference type="Proteomes" id="UP000272400">
    <property type="component" value="Unassembled WGS sequence"/>
</dbReference>
<reference evidence="6 7" key="1">
    <citation type="submission" date="2018-11" db="EMBL/GenBank/DDBJ databases">
        <title>Sequencing the genomes of 1000 actinobacteria strains.</title>
        <authorList>
            <person name="Klenk H.-P."/>
        </authorList>
    </citation>
    <scope>NUCLEOTIDE SEQUENCE [LARGE SCALE GENOMIC DNA]</scope>
    <source>
        <strain evidence="6 7">DSM 44254</strain>
    </source>
</reference>
<keyword evidence="3" id="KW-0328">Glycosyltransferase</keyword>
<sequence>MPKMARSDRPTTSVVVSARGASRERLPDLLEALGEQAFAPGCMEAVIVDNDPPGPVRRVQRLVMGRSRPFPVRVVREPRAGLSAGKNRGIGAARGTYVAFIDPDVMPDPLWLEALTAAITAEKVFAVGGRTTVEYPQGARFASPVLAECHGAVRWPSDRAEALWPYWVTGCNLIFHRQTALEIGLLRTDLGRRGRWMGDCEDLEFLDRARQRGLRILIEPAAHAVHPIYRSETTLAYYLRQGIGHGVSLARMHTSVHVEPAAIRADRGDVQDALGCLVGSWAFTSPTDAVTGLRDLARIAAYRAEKARLLLSGQHLLPPRPMNDPAKENTR</sequence>
<dbReference type="GO" id="GO:0016757">
    <property type="term" value="F:glycosyltransferase activity"/>
    <property type="evidence" value="ECO:0007669"/>
    <property type="project" value="UniProtKB-KW"/>
</dbReference>
<proteinExistence type="inferred from homology"/>
<dbReference type="PANTHER" id="PTHR43179:SF12">
    <property type="entry name" value="GALACTOFURANOSYLTRANSFERASE GLFT2"/>
    <property type="match status" value="1"/>
</dbReference>
<keyword evidence="7" id="KW-1185">Reference proteome</keyword>
<evidence type="ECO:0000313" key="6">
    <source>
        <dbReference type="EMBL" id="ROO84447.1"/>
    </source>
</evidence>
<dbReference type="SUPFAM" id="SSF53448">
    <property type="entry name" value="Nucleotide-diphospho-sugar transferases"/>
    <property type="match status" value="1"/>
</dbReference>
<dbReference type="InterPro" id="IPR029044">
    <property type="entry name" value="Nucleotide-diphossugar_trans"/>
</dbReference>
<dbReference type="Gene3D" id="3.90.550.10">
    <property type="entry name" value="Spore Coat Polysaccharide Biosynthesis Protein SpsA, Chain A"/>
    <property type="match status" value="1"/>
</dbReference>
<dbReference type="AlphaFoldDB" id="A0A3N1CT04"/>
<evidence type="ECO:0000256" key="2">
    <source>
        <dbReference type="ARBA" id="ARBA00006739"/>
    </source>
</evidence>